<sequence>MSSHQASSPTSERSSEGFSIKRSFSSSPAHRSTKCELLDSIPKDDEFAQKQAQRKRGRPRLDRGALTATERTATSRNARCQRLPHNQVERKYREGLNAELEKLRRAVPTLTQHNPTDMTTLPRPSKATVLACAVEYIKKVEIERDFLRVENETLRGLRPSIAEV</sequence>
<accession>W6ZAX1</accession>
<organism evidence="3 4">
    <name type="scientific">Bipolaris oryzae ATCC 44560</name>
    <dbReference type="NCBI Taxonomy" id="930090"/>
    <lineage>
        <taxon>Eukaryota</taxon>
        <taxon>Fungi</taxon>
        <taxon>Dikarya</taxon>
        <taxon>Ascomycota</taxon>
        <taxon>Pezizomycotina</taxon>
        <taxon>Dothideomycetes</taxon>
        <taxon>Pleosporomycetidae</taxon>
        <taxon>Pleosporales</taxon>
        <taxon>Pleosporineae</taxon>
        <taxon>Pleosporaceae</taxon>
        <taxon>Bipolaris</taxon>
    </lineage>
</organism>
<evidence type="ECO:0000256" key="1">
    <source>
        <dbReference type="SAM" id="MobiDB-lite"/>
    </source>
</evidence>
<dbReference type="EMBL" id="KI964133">
    <property type="protein sequence ID" value="EUC40876.1"/>
    <property type="molecule type" value="Genomic_DNA"/>
</dbReference>
<dbReference type="RefSeq" id="XP_007692592.1">
    <property type="nucleotide sequence ID" value="XM_007694402.1"/>
</dbReference>
<dbReference type="PROSITE" id="PS50888">
    <property type="entry name" value="BHLH"/>
    <property type="match status" value="1"/>
</dbReference>
<dbReference type="PANTHER" id="PTHR47336:SF2">
    <property type="entry name" value="TRANSCRIPTION FACTOR HMS1-RELATED"/>
    <property type="match status" value="1"/>
</dbReference>
<dbReference type="GeneID" id="19119089"/>
<dbReference type="GO" id="GO:0046983">
    <property type="term" value="F:protein dimerization activity"/>
    <property type="evidence" value="ECO:0007669"/>
    <property type="project" value="InterPro"/>
</dbReference>
<dbReference type="PANTHER" id="PTHR47336">
    <property type="entry name" value="TRANSCRIPTION FACTOR HMS1-RELATED"/>
    <property type="match status" value="1"/>
</dbReference>
<dbReference type="CDD" id="cd11395">
    <property type="entry name" value="bHLHzip_SREBP_like"/>
    <property type="match status" value="1"/>
</dbReference>
<gene>
    <name evidence="3" type="ORF">COCMIDRAFT_107638</name>
</gene>
<dbReference type="Pfam" id="PF00010">
    <property type="entry name" value="HLH"/>
    <property type="match status" value="1"/>
</dbReference>
<evidence type="ECO:0000313" key="3">
    <source>
        <dbReference type="EMBL" id="EUC40876.1"/>
    </source>
</evidence>
<dbReference type="SUPFAM" id="SSF47459">
    <property type="entry name" value="HLH, helix-loop-helix DNA-binding domain"/>
    <property type="match status" value="1"/>
</dbReference>
<proteinExistence type="predicted"/>
<dbReference type="eggNOG" id="KOG2588">
    <property type="taxonomic scope" value="Eukaryota"/>
</dbReference>
<dbReference type="KEGG" id="bor:COCMIDRAFT_107638"/>
<dbReference type="Gene3D" id="4.10.280.10">
    <property type="entry name" value="Helix-loop-helix DNA-binding domain"/>
    <property type="match status" value="1"/>
</dbReference>
<dbReference type="SMART" id="SM00353">
    <property type="entry name" value="HLH"/>
    <property type="match status" value="1"/>
</dbReference>
<dbReference type="InterPro" id="IPR011598">
    <property type="entry name" value="bHLH_dom"/>
</dbReference>
<feature type="region of interest" description="Disordered" evidence="1">
    <location>
        <begin position="1"/>
        <end position="77"/>
    </location>
</feature>
<evidence type="ECO:0000259" key="2">
    <source>
        <dbReference type="PROSITE" id="PS50888"/>
    </source>
</evidence>
<feature type="compositionally biased region" description="Polar residues" evidence="1">
    <location>
        <begin position="1"/>
        <end position="12"/>
    </location>
</feature>
<name>W6ZAX1_COCMI</name>
<dbReference type="AlphaFoldDB" id="W6ZAX1"/>
<dbReference type="OrthoDB" id="2133190at2759"/>
<dbReference type="Proteomes" id="UP000054032">
    <property type="component" value="Unassembled WGS sequence"/>
</dbReference>
<keyword evidence="4" id="KW-1185">Reference proteome</keyword>
<dbReference type="InterPro" id="IPR052099">
    <property type="entry name" value="Regulatory_TF_Diverse"/>
</dbReference>
<feature type="domain" description="BHLH" evidence="2">
    <location>
        <begin position="80"/>
        <end position="140"/>
    </location>
</feature>
<evidence type="ECO:0000313" key="4">
    <source>
        <dbReference type="Proteomes" id="UP000054032"/>
    </source>
</evidence>
<feature type="compositionally biased region" description="Basic and acidic residues" evidence="1">
    <location>
        <begin position="33"/>
        <end position="48"/>
    </location>
</feature>
<protein>
    <recommendedName>
        <fullName evidence="2">BHLH domain-containing protein</fullName>
    </recommendedName>
</protein>
<dbReference type="HOGENOM" id="CLU_1618716_0_0_1"/>
<reference evidence="3 4" key="1">
    <citation type="journal article" date="2013" name="PLoS Genet.">
        <title>Comparative genome structure, secondary metabolite, and effector coding capacity across Cochliobolus pathogens.</title>
        <authorList>
            <person name="Condon B.J."/>
            <person name="Leng Y."/>
            <person name="Wu D."/>
            <person name="Bushley K.E."/>
            <person name="Ohm R.A."/>
            <person name="Otillar R."/>
            <person name="Martin J."/>
            <person name="Schackwitz W."/>
            <person name="Grimwood J."/>
            <person name="MohdZainudin N."/>
            <person name="Xue C."/>
            <person name="Wang R."/>
            <person name="Manning V.A."/>
            <person name="Dhillon B."/>
            <person name="Tu Z.J."/>
            <person name="Steffenson B.J."/>
            <person name="Salamov A."/>
            <person name="Sun H."/>
            <person name="Lowry S."/>
            <person name="LaButti K."/>
            <person name="Han J."/>
            <person name="Copeland A."/>
            <person name="Lindquist E."/>
            <person name="Barry K."/>
            <person name="Schmutz J."/>
            <person name="Baker S.E."/>
            <person name="Ciuffetti L.M."/>
            <person name="Grigoriev I.V."/>
            <person name="Zhong S."/>
            <person name="Turgeon B.G."/>
        </authorList>
    </citation>
    <scope>NUCLEOTIDE SEQUENCE [LARGE SCALE GENOMIC DNA]</scope>
    <source>
        <strain evidence="3 4">ATCC 44560</strain>
    </source>
</reference>
<dbReference type="InterPro" id="IPR036638">
    <property type="entry name" value="HLH_DNA-bd_sf"/>
</dbReference>